<proteinExistence type="predicted"/>
<protein>
    <submittedName>
        <fullName evidence="2">Uncharacterized protein</fullName>
    </submittedName>
</protein>
<reference evidence="2" key="1">
    <citation type="submission" date="2022-11" db="EMBL/GenBank/DDBJ databases">
        <authorList>
            <person name="Hyden B.L."/>
            <person name="Feng K."/>
            <person name="Yates T."/>
            <person name="Jawdy S."/>
            <person name="Smart L.B."/>
            <person name="Muchero W."/>
        </authorList>
    </citation>
    <scope>NUCLEOTIDE SEQUENCE</scope>
    <source>
        <tissue evidence="2">Shoot tip</tissue>
    </source>
</reference>
<evidence type="ECO:0000313" key="2">
    <source>
        <dbReference type="EMBL" id="KAJ6721954.1"/>
    </source>
</evidence>
<evidence type="ECO:0000256" key="1">
    <source>
        <dbReference type="SAM" id="MobiDB-lite"/>
    </source>
</evidence>
<dbReference type="AlphaFoldDB" id="A0A9Q0U1W5"/>
<sequence>ELNVIYKEHVRKDKGNRGPSHLLPRLPGMLPPPPPPPPLLLGKPQFNLGTWVRNADPVVSSATVANRVAVATCPRRVPSVLINVVFIMV</sequence>
<comment type="caution">
    <text evidence="2">The sequence shown here is derived from an EMBL/GenBank/DDBJ whole genome shotgun (WGS) entry which is preliminary data.</text>
</comment>
<organism evidence="2 3">
    <name type="scientific">Salix viminalis</name>
    <name type="common">Common osier</name>
    <name type="synonym">Basket willow</name>
    <dbReference type="NCBI Taxonomy" id="40686"/>
    <lineage>
        <taxon>Eukaryota</taxon>
        <taxon>Viridiplantae</taxon>
        <taxon>Streptophyta</taxon>
        <taxon>Embryophyta</taxon>
        <taxon>Tracheophyta</taxon>
        <taxon>Spermatophyta</taxon>
        <taxon>Magnoliopsida</taxon>
        <taxon>eudicotyledons</taxon>
        <taxon>Gunneridae</taxon>
        <taxon>Pentapetalae</taxon>
        <taxon>rosids</taxon>
        <taxon>fabids</taxon>
        <taxon>Malpighiales</taxon>
        <taxon>Salicaceae</taxon>
        <taxon>Saliceae</taxon>
        <taxon>Salix</taxon>
    </lineage>
</organism>
<dbReference type="EMBL" id="JAPFFL010000006">
    <property type="protein sequence ID" value="KAJ6721954.1"/>
    <property type="molecule type" value="Genomic_DNA"/>
</dbReference>
<dbReference type="Proteomes" id="UP001151529">
    <property type="component" value="Chromosome 10"/>
</dbReference>
<name>A0A9Q0U1W5_SALVM</name>
<feature type="region of interest" description="Disordered" evidence="1">
    <location>
        <begin position="13"/>
        <end position="37"/>
    </location>
</feature>
<keyword evidence="3" id="KW-1185">Reference proteome</keyword>
<reference evidence="2" key="2">
    <citation type="journal article" date="2023" name="Int. J. Mol. Sci.">
        <title>De Novo Assembly and Annotation of 11 Diverse Shrub Willow (Salix) Genomes Reveals Novel Gene Organization in Sex-Linked Regions.</title>
        <authorList>
            <person name="Hyden B."/>
            <person name="Feng K."/>
            <person name="Yates T.B."/>
            <person name="Jawdy S."/>
            <person name="Cereghino C."/>
            <person name="Smart L.B."/>
            <person name="Muchero W."/>
        </authorList>
    </citation>
    <scope>NUCLEOTIDE SEQUENCE [LARGE SCALE GENOMIC DNA]</scope>
    <source>
        <tissue evidence="2">Shoot tip</tissue>
    </source>
</reference>
<accession>A0A9Q0U1W5</accession>
<gene>
    <name evidence="2" type="ORF">OIU85_024989</name>
</gene>
<evidence type="ECO:0000313" key="3">
    <source>
        <dbReference type="Proteomes" id="UP001151529"/>
    </source>
</evidence>
<feature type="non-terminal residue" evidence="2">
    <location>
        <position position="1"/>
    </location>
</feature>